<evidence type="ECO:0000313" key="6">
    <source>
        <dbReference type="Proteomes" id="UP001596106"/>
    </source>
</evidence>
<dbReference type="PRINTS" id="PR00032">
    <property type="entry name" value="HTHARAC"/>
</dbReference>
<feature type="domain" description="HTH araC/xylS-type" evidence="4">
    <location>
        <begin position="249"/>
        <end position="347"/>
    </location>
</feature>
<keyword evidence="6" id="KW-1185">Reference proteome</keyword>
<protein>
    <submittedName>
        <fullName evidence="5">Helix-turn-helix transcriptional regulator</fullName>
    </submittedName>
</protein>
<keyword evidence="2" id="KW-0238">DNA-binding</keyword>
<keyword evidence="3" id="KW-0804">Transcription</keyword>
<dbReference type="EMBL" id="JBHSMA010000018">
    <property type="protein sequence ID" value="MFC5412992.1"/>
    <property type="molecule type" value="Genomic_DNA"/>
</dbReference>
<evidence type="ECO:0000256" key="3">
    <source>
        <dbReference type="ARBA" id="ARBA00023163"/>
    </source>
</evidence>
<name>A0ABW0IL84_9BACT</name>
<dbReference type="InterPro" id="IPR053142">
    <property type="entry name" value="PchR_regulatory_protein"/>
</dbReference>
<dbReference type="InterPro" id="IPR018060">
    <property type="entry name" value="HTH_AraC"/>
</dbReference>
<evidence type="ECO:0000259" key="4">
    <source>
        <dbReference type="PROSITE" id="PS01124"/>
    </source>
</evidence>
<dbReference type="InterPro" id="IPR020449">
    <property type="entry name" value="Tscrpt_reg_AraC-type_HTH"/>
</dbReference>
<keyword evidence="1" id="KW-0805">Transcription regulation</keyword>
<dbReference type="Pfam" id="PF12833">
    <property type="entry name" value="HTH_18"/>
    <property type="match status" value="1"/>
</dbReference>
<dbReference type="RefSeq" id="WP_379851065.1">
    <property type="nucleotide sequence ID" value="NZ_JBHSMA010000018.1"/>
</dbReference>
<evidence type="ECO:0000313" key="5">
    <source>
        <dbReference type="EMBL" id="MFC5412992.1"/>
    </source>
</evidence>
<sequence>MKSEKTDQGESMTQRGGFKNIGLLGIKEPATVYYDIAFLGEYKGIIVEKRDCCQREETTGTSYEFISEDIHIWYGNVESSKRIKTRFENAKPYIQMLFSIRAHSSYKFESGNCQTFQFSNQEYNTIVLPDEPMWVELKPDTHIESLSINLSPALFFRYFPDSVSVFPGFQKNAAQKIPSRLSKQNLPITPKISLLLYDILHCRLSGYSKRLYIEAKIIELLAIQLDQYEQSRTAVFYPDLKQEEVEKMQQVQQLISNNPEKPFSLKDLSRQVGTNEYNLKKYFKQVFGITVFGYLQNCRMEKAKRMLAEENMKIAEVGRQLGYKHATHFTAAFKKYFGFLPNKIKAFFFVNIFGPDLSVLLECL</sequence>
<proteinExistence type="predicted"/>
<dbReference type="SMART" id="SM00342">
    <property type="entry name" value="HTH_ARAC"/>
    <property type="match status" value="1"/>
</dbReference>
<comment type="caution">
    <text evidence="5">The sequence shown here is derived from an EMBL/GenBank/DDBJ whole genome shotgun (WGS) entry which is preliminary data.</text>
</comment>
<organism evidence="5 6">
    <name type="scientific">Larkinella bovis</name>
    <dbReference type="NCBI Taxonomy" id="683041"/>
    <lineage>
        <taxon>Bacteria</taxon>
        <taxon>Pseudomonadati</taxon>
        <taxon>Bacteroidota</taxon>
        <taxon>Cytophagia</taxon>
        <taxon>Cytophagales</taxon>
        <taxon>Spirosomataceae</taxon>
        <taxon>Larkinella</taxon>
    </lineage>
</organism>
<accession>A0ABW0IL84</accession>
<evidence type="ECO:0000256" key="2">
    <source>
        <dbReference type="ARBA" id="ARBA00023125"/>
    </source>
</evidence>
<evidence type="ECO:0000256" key="1">
    <source>
        <dbReference type="ARBA" id="ARBA00023015"/>
    </source>
</evidence>
<dbReference type="Proteomes" id="UP001596106">
    <property type="component" value="Unassembled WGS sequence"/>
</dbReference>
<dbReference type="PANTHER" id="PTHR47893">
    <property type="entry name" value="REGULATORY PROTEIN PCHR"/>
    <property type="match status" value="1"/>
</dbReference>
<dbReference type="SUPFAM" id="SSF46689">
    <property type="entry name" value="Homeodomain-like"/>
    <property type="match status" value="2"/>
</dbReference>
<dbReference type="InterPro" id="IPR018062">
    <property type="entry name" value="HTH_AraC-typ_CS"/>
</dbReference>
<dbReference type="PROSITE" id="PS01124">
    <property type="entry name" value="HTH_ARAC_FAMILY_2"/>
    <property type="match status" value="1"/>
</dbReference>
<dbReference type="InterPro" id="IPR009057">
    <property type="entry name" value="Homeodomain-like_sf"/>
</dbReference>
<dbReference type="PROSITE" id="PS00041">
    <property type="entry name" value="HTH_ARAC_FAMILY_1"/>
    <property type="match status" value="1"/>
</dbReference>
<dbReference type="PANTHER" id="PTHR47893:SF1">
    <property type="entry name" value="REGULATORY PROTEIN PCHR"/>
    <property type="match status" value="1"/>
</dbReference>
<gene>
    <name evidence="5" type="ORF">ACFPMF_26950</name>
</gene>
<reference evidence="6" key="1">
    <citation type="journal article" date="2019" name="Int. J. Syst. Evol. Microbiol.">
        <title>The Global Catalogue of Microorganisms (GCM) 10K type strain sequencing project: providing services to taxonomists for standard genome sequencing and annotation.</title>
        <authorList>
            <consortium name="The Broad Institute Genomics Platform"/>
            <consortium name="The Broad Institute Genome Sequencing Center for Infectious Disease"/>
            <person name="Wu L."/>
            <person name="Ma J."/>
        </authorList>
    </citation>
    <scope>NUCLEOTIDE SEQUENCE [LARGE SCALE GENOMIC DNA]</scope>
    <source>
        <strain evidence="6">CCUG 55250</strain>
    </source>
</reference>
<dbReference type="Gene3D" id="1.10.10.60">
    <property type="entry name" value="Homeodomain-like"/>
    <property type="match status" value="2"/>
</dbReference>